<dbReference type="Pfam" id="PF13481">
    <property type="entry name" value="AAA_25"/>
    <property type="match status" value="1"/>
</dbReference>
<dbReference type="Gene3D" id="3.40.50.300">
    <property type="entry name" value="P-loop containing nucleotide triphosphate hydrolases"/>
    <property type="match status" value="1"/>
</dbReference>
<evidence type="ECO:0000259" key="1">
    <source>
        <dbReference type="SMART" id="SM00382"/>
    </source>
</evidence>
<dbReference type="Proteomes" id="UP000321822">
    <property type="component" value="Unassembled WGS sequence"/>
</dbReference>
<gene>
    <name evidence="2" type="ORF">ESZ36_13455</name>
</gene>
<accession>A0A5C6QF04</accession>
<dbReference type="AlphaFoldDB" id="A0A5C6QF04"/>
<reference evidence="2 3" key="1">
    <citation type="submission" date="2019-07" db="EMBL/GenBank/DDBJ databases">
        <title>Genomes of sea-ice associated Colwellia species.</title>
        <authorList>
            <person name="Bowman J.P."/>
        </authorList>
    </citation>
    <scope>NUCLEOTIDE SEQUENCE [LARGE SCALE GENOMIC DNA]</scope>
    <source>
        <strain evidence="2 3">ACAM 459</strain>
    </source>
</reference>
<dbReference type="EMBL" id="VOLT01000006">
    <property type="protein sequence ID" value="TWX67300.1"/>
    <property type="molecule type" value="Genomic_DNA"/>
</dbReference>
<proteinExistence type="predicted"/>
<comment type="caution">
    <text evidence="2">The sequence shown here is derived from an EMBL/GenBank/DDBJ whole genome shotgun (WGS) entry which is preliminary data.</text>
</comment>
<dbReference type="InterPro" id="IPR003593">
    <property type="entry name" value="AAA+_ATPase"/>
</dbReference>
<sequence>MEEFLRKSEYFYNHRTDMKPLLDGFLYESESLFFYGASGSGKSLFAYAFAVAIAGESGEFLSIPCATNKKVLYIDGEMHYNTICDRFESLGESNNLDYLSSTDMVSNKVNPINLNEEVNFEELVDIVIKNQHDLVVIDNVRTLFQLTDEGSSESWQRVNDLIFRLRAAGASVIMIHHTTKEAYKIDGELIWSGSSNAITVVDRTCGIDKIADQSFSLVTGIKEGRSGDGWNMALNDMAFKVTDKGLSTFDYHLDIVEQLNSYHYWLLNQLDMKSRDKLKVFNHRFGLGLGKKLTIEPVWEASKHMWQMVEDDFDLSAFRHLLKTGELPSQNPDNKPLF</sequence>
<name>A0A5C6QF04_9GAMM</name>
<evidence type="ECO:0000313" key="3">
    <source>
        <dbReference type="Proteomes" id="UP000321822"/>
    </source>
</evidence>
<evidence type="ECO:0000313" key="2">
    <source>
        <dbReference type="EMBL" id="TWX67300.1"/>
    </source>
</evidence>
<organism evidence="2 3">
    <name type="scientific">Colwellia demingiae</name>
    <dbReference type="NCBI Taxonomy" id="89401"/>
    <lineage>
        <taxon>Bacteria</taxon>
        <taxon>Pseudomonadati</taxon>
        <taxon>Pseudomonadota</taxon>
        <taxon>Gammaproteobacteria</taxon>
        <taxon>Alteromonadales</taxon>
        <taxon>Colwelliaceae</taxon>
        <taxon>Colwellia</taxon>
    </lineage>
</organism>
<keyword evidence="3" id="KW-1185">Reference proteome</keyword>
<dbReference type="SMART" id="SM00382">
    <property type="entry name" value="AAA"/>
    <property type="match status" value="1"/>
</dbReference>
<protein>
    <submittedName>
        <fullName evidence="2">AAA family ATPase</fullName>
    </submittedName>
</protein>
<dbReference type="OrthoDB" id="6397429at2"/>
<feature type="domain" description="AAA+ ATPase" evidence="1">
    <location>
        <begin position="28"/>
        <end position="211"/>
    </location>
</feature>
<dbReference type="InterPro" id="IPR027417">
    <property type="entry name" value="P-loop_NTPase"/>
</dbReference>
<dbReference type="SUPFAM" id="SSF52540">
    <property type="entry name" value="P-loop containing nucleoside triphosphate hydrolases"/>
    <property type="match status" value="1"/>
</dbReference>